<evidence type="ECO:0000313" key="3">
    <source>
        <dbReference type="Proteomes" id="UP000261812"/>
    </source>
</evidence>
<keyword evidence="3" id="KW-1185">Reference proteome</keyword>
<evidence type="ECO:0008006" key="4">
    <source>
        <dbReference type="Google" id="ProtNLM"/>
    </source>
</evidence>
<protein>
    <recommendedName>
        <fullName evidence="4">2TM domain-containing protein</fullName>
    </recommendedName>
</protein>
<name>A0A3B7MFT5_9CYAN</name>
<gene>
    <name evidence="2" type="ORF">D3A95_11120</name>
</gene>
<keyword evidence="1" id="KW-0812">Transmembrane</keyword>
<accession>A0A3B7MFT5</accession>
<keyword evidence="1" id="KW-0472">Membrane</keyword>
<organism evidence="2 3">
    <name type="scientific">Thermosynechococcus sichuanensis E542</name>
    <dbReference type="NCBI Taxonomy" id="2016101"/>
    <lineage>
        <taxon>Bacteria</taxon>
        <taxon>Bacillati</taxon>
        <taxon>Cyanobacteriota</taxon>
        <taxon>Cyanophyceae</taxon>
        <taxon>Acaryochloridales</taxon>
        <taxon>Thermosynechococcaceae</taxon>
        <taxon>Thermosynechococcus</taxon>
        <taxon>Thermosynechococcus sichuanensis</taxon>
    </lineage>
</organism>
<dbReference type="Proteomes" id="UP000261812">
    <property type="component" value="Chromosome"/>
</dbReference>
<dbReference type="RefSeq" id="WP_181495048.1">
    <property type="nucleotide sequence ID" value="NZ_CP032152.1"/>
</dbReference>
<sequence>MPPRWPRKPDRRDPRYRRLDDRMNFAVHVALFAAFNSGGWFWHQVQPTAVPFIPTVTLLWLTLLAGHALYVFAIARYAD</sequence>
<reference evidence="3" key="1">
    <citation type="submission" date="2018-09" db="EMBL/GenBank/DDBJ databases">
        <title>Complete genome sequence of thermophilic cyanobacteria strain Thermosynechococcus elongatus PKUAC-SCTE542.</title>
        <authorList>
            <person name="Liang Y."/>
            <person name="Tang J."/>
            <person name="Daroch M."/>
        </authorList>
    </citation>
    <scope>NUCLEOTIDE SEQUENCE [LARGE SCALE GENOMIC DNA]</scope>
    <source>
        <strain evidence="3">E542</strain>
    </source>
</reference>
<evidence type="ECO:0000313" key="2">
    <source>
        <dbReference type="EMBL" id="AXY68425.1"/>
    </source>
</evidence>
<dbReference type="EMBL" id="CP032152">
    <property type="protein sequence ID" value="AXY68425.1"/>
    <property type="molecule type" value="Genomic_DNA"/>
</dbReference>
<dbReference type="AlphaFoldDB" id="A0A3B7MFT5"/>
<keyword evidence="1" id="KW-1133">Transmembrane helix</keyword>
<proteinExistence type="predicted"/>
<dbReference type="KEGG" id="tsq:D3A95_11120"/>
<feature type="transmembrane region" description="Helical" evidence="1">
    <location>
        <begin position="49"/>
        <end position="73"/>
    </location>
</feature>
<feature type="transmembrane region" description="Helical" evidence="1">
    <location>
        <begin position="21"/>
        <end position="43"/>
    </location>
</feature>
<evidence type="ECO:0000256" key="1">
    <source>
        <dbReference type="SAM" id="Phobius"/>
    </source>
</evidence>